<dbReference type="Gene3D" id="3.30.70.20">
    <property type="match status" value="1"/>
</dbReference>
<protein>
    <submittedName>
        <fullName evidence="8">2-oxoacid:acceptor oxidoreductase, delta subunit, pyruvate/2-ketoisovalerate domain protein</fullName>
    </submittedName>
</protein>
<keyword evidence="2" id="KW-0004">4Fe-4S</keyword>
<dbReference type="Pfam" id="PF14697">
    <property type="entry name" value="Fer4_21"/>
    <property type="match status" value="1"/>
</dbReference>
<name>T1AN51_9ZZZZ</name>
<dbReference type="InterPro" id="IPR017896">
    <property type="entry name" value="4Fe4S_Fe-S-bd"/>
</dbReference>
<dbReference type="PANTHER" id="PTHR43724">
    <property type="entry name" value="PYRUVATE SYNTHASE SUBUNIT PORD"/>
    <property type="match status" value="1"/>
</dbReference>
<sequence>GPVASLPSDVLHTSSWRTLQPVIDRDRCTRCNFCWEFCPDDCFDLDAEGYPVVKLLYCKGCGICATECPPHAIWMVAET</sequence>
<evidence type="ECO:0000313" key="8">
    <source>
        <dbReference type="EMBL" id="EQD43490.1"/>
    </source>
</evidence>
<accession>T1AN51</accession>
<evidence type="ECO:0000256" key="1">
    <source>
        <dbReference type="ARBA" id="ARBA00001966"/>
    </source>
</evidence>
<feature type="non-terminal residue" evidence="8">
    <location>
        <position position="1"/>
    </location>
</feature>
<dbReference type="InterPro" id="IPR011898">
    <property type="entry name" value="PorD_KorD"/>
</dbReference>
<comment type="caution">
    <text evidence="8">The sequence shown here is derived from an EMBL/GenBank/DDBJ whole genome shotgun (WGS) entry which is preliminary data.</text>
</comment>
<keyword evidence="5" id="KW-0408">Iron</keyword>
<dbReference type="GO" id="GO:0051539">
    <property type="term" value="F:4 iron, 4 sulfur cluster binding"/>
    <property type="evidence" value="ECO:0007669"/>
    <property type="project" value="UniProtKB-KW"/>
</dbReference>
<dbReference type="PROSITE" id="PS00198">
    <property type="entry name" value="4FE4S_FER_1"/>
    <property type="match status" value="1"/>
</dbReference>
<dbReference type="PANTHER" id="PTHR43724:SF1">
    <property type="entry name" value="PYRUVATE SYNTHASE SUBUNIT PORD"/>
    <property type="match status" value="1"/>
</dbReference>
<proteinExistence type="predicted"/>
<dbReference type="EMBL" id="AUZY01009096">
    <property type="protein sequence ID" value="EQD43490.1"/>
    <property type="molecule type" value="Genomic_DNA"/>
</dbReference>
<keyword evidence="8" id="KW-0670">Pyruvate</keyword>
<dbReference type="AlphaFoldDB" id="T1AN51"/>
<dbReference type="SUPFAM" id="SSF54862">
    <property type="entry name" value="4Fe-4S ferredoxins"/>
    <property type="match status" value="1"/>
</dbReference>
<evidence type="ECO:0000256" key="4">
    <source>
        <dbReference type="ARBA" id="ARBA00022737"/>
    </source>
</evidence>
<feature type="domain" description="4Fe-4S ferredoxin-type" evidence="7">
    <location>
        <begin position="19"/>
        <end position="48"/>
    </location>
</feature>
<reference evidence="8" key="1">
    <citation type="submission" date="2013-08" db="EMBL/GenBank/DDBJ databases">
        <authorList>
            <person name="Mendez C."/>
            <person name="Richter M."/>
            <person name="Ferrer M."/>
            <person name="Sanchez J."/>
        </authorList>
    </citation>
    <scope>NUCLEOTIDE SEQUENCE</scope>
</reference>
<gene>
    <name evidence="8" type="ORF">B1B_13789</name>
</gene>
<dbReference type="NCBIfam" id="TIGR02179">
    <property type="entry name" value="PorD_KorD"/>
    <property type="match status" value="1"/>
</dbReference>
<dbReference type="InterPro" id="IPR017900">
    <property type="entry name" value="4Fe4S_Fe_S_CS"/>
</dbReference>
<comment type="cofactor">
    <cofactor evidence="1">
        <name>[4Fe-4S] cluster</name>
        <dbReference type="ChEBI" id="CHEBI:49883"/>
    </cofactor>
</comment>
<evidence type="ECO:0000256" key="3">
    <source>
        <dbReference type="ARBA" id="ARBA00022723"/>
    </source>
</evidence>
<dbReference type="GO" id="GO:0016625">
    <property type="term" value="F:oxidoreductase activity, acting on the aldehyde or oxo group of donors, iron-sulfur protein as acceptor"/>
    <property type="evidence" value="ECO:0007669"/>
    <property type="project" value="InterPro"/>
</dbReference>
<feature type="domain" description="4Fe-4S ferredoxin-type" evidence="7">
    <location>
        <begin position="49"/>
        <end position="78"/>
    </location>
</feature>
<keyword evidence="4" id="KW-0677">Repeat</keyword>
<dbReference type="GO" id="GO:0046872">
    <property type="term" value="F:metal ion binding"/>
    <property type="evidence" value="ECO:0007669"/>
    <property type="project" value="UniProtKB-KW"/>
</dbReference>
<organism evidence="8">
    <name type="scientific">mine drainage metagenome</name>
    <dbReference type="NCBI Taxonomy" id="410659"/>
    <lineage>
        <taxon>unclassified sequences</taxon>
        <taxon>metagenomes</taxon>
        <taxon>ecological metagenomes</taxon>
    </lineage>
</organism>
<evidence type="ECO:0000256" key="5">
    <source>
        <dbReference type="ARBA" id="ARBA00023004"/>
    </source>
</evidence>
<reference evidence="8" key="2">
    <citation type="journal article" date="2014" name="ISME J.">
        <title>Microbial stratification in low pH oxic and suboxic macroscopic growths along an acid mine drainage.</title>
        <authorList>
            <person name="Mendez-Garcia C."/>
            <person name="Mesa V."/>
            <person name="Sprenger R.R."/>
            <person name="Richter M."/>
            <person name="Diez M.S."/>
            <person name="Solano J."/>
            <person name="Bargiela R."/>
            <person name="Golyshina O.V."/>
            <person name="Manteca A."/>
            <person name="Ramos J.L."/>
            <person name="Gallego J.R."/>
            <person name="Llorente I."/>
            <person name="Martins Dos Santos V.A."/>
            <person name="Jensen O.N."/>
            <person name="Pelaez A.I."/>
            <person name="Sanchez J."/>
            <person name="Ferrer M."/>
        </authorList>
    </citation>
    <scope>NUCLEOTIDE SEQUENCE</scope>
</reference>
<evidence type="ECO:0000256" key="6">
    <source>
        <dbReference type="ARBA" id="ARBA00023014"/>
    </source>
</evidence>
<keyword evidence="6" id="KW-0411">Iron-sulfur</keyword>
<evidence type="ECO:0000256" key="2">
    <source>
        <dbReference type="ARBA" id="ARBA00022485"/>
    </source>
</evidence>
<keyword evidence="3" id="KW-0479">Metal-binding</keyword>
<dbReference type="PROSITE" id="PS51379">
    <property type="entry name" value="4FE4S_FER_2"/>
    <property type="match status" value="2"/>
</dbReference>
<evidence type="ECO:0000259" key="7">
    <source>
        <dbReference type="PROSITE" id="PS51379"/>
    </source>
</evidence>